<feature type="transmembrane region" description="Helical" evidence="4">
    <location>
        <begin position="116"/>
        <end position="137"/>
    </location>
</feature>
<feature type="transmembrane region" description="Helical" evidence="4">
    <location>
        <begin position="64"/>
        <end position="84"/>
    </location>
</feature>
<evidence type="ECO:0000313" key="6">
    <source>
        <dbReference type="EMBL" id="GLK88699.1"/>
    </source>
</evidence>
<evidence type="ECO:0000259" key="5">
    <source>
        <dbReference type="PROSITE" id="PS50850"/>
    </source>
</evidence>
<evidence type="ECO:0000256" key="2">
    <source>
        <dbReference type="ARBA" id="ARBA00022989"/>
    </source>
</evidence>
<feature type="transmembrane region" description="Helical" evidence="4">
    <location>
        <begin position="235"/>
        <end position="254"/>
    </location>
</feature>
<evidence type="ECO:0000256" key="4">
    <source>
        <dbReference type="SAM" id="Phobius"/>
    </source>
</evidence>
<proteinExistence type="predicted"/>
<dbReference type="InterPro" id="IPR050327">
    <property type="entry name" value="Proton-linked_MCT"/>
</dbReference>
<organism evidence="6 7">
    <name type="scientific">Pseudomonas turukhanskensis</name>
    <dbReference type="NCBI Taxonomy" id="1806536"/>
    <lineage>
        <taxon>Bacteria</taxon>
        <taxon>Pseudomonadati</taxon>
        <taxon>Pseudomonadota</taxon>
        <taxon>Gammaproteobacteria</taxon>
        <taxon>Pseudomonadales</taxon>
        <taxon>Pseudomonadaceae</taxon>
        <taxon>Pseudomonas</taxon>
    </lineage>
</organism>
<reference evidence="6" key="1">
    <citation type="journal article" date="2014" name="Int. J. Syst. Evol. Microbiol.">
        <title>Complete genome sequence of Corynebacterium casei LMG S-19264T (=DSM 44701T), isolated from a smear-ripened cheese.</title>
        <authorList>
            <consortium name="US DOE Joint Genome Institute (JGI-PGF)"/>
            <person name="Walter F."/>
            <person name="Albersmeier A."/>
            <person name="Kalinowski J."/>
            <person name="Ruckert C."/>
        </authorList>
    </citation>
    <scope>NUCLEOTIDE SEQUENCE</scope>
    <source>
        <strain evidence="6">VKM B-2935</strain>
    </source>
</reference>
<keyword evidence="7" id="KW-1185">Reference proteome</keyword>
<feature type="transmembrane region" description="Helical" evidence="4">
    <location>
        <begin position="21"/>
        <end position="44"/>
    </location>
</feature>
<dbReference type="Gene3D" id="1.20.1250.20">
    <property type="entry name" value="MFS general substrate transporter like domains"/>
    <property type="match status" value="2"/>
</dbReference>
<dbReference type="CDD" id="cd17355">
    <property type="entry name" value="MFS_YcxA_like"/>
    <property type="match status" value="1"/>
</dbReference>
<feature type="transmembrane region" description="Helical" evidence="4">
    <location>
        <begin position="274"/>
        <end position="293"/>
    </location>
</feature>
<feature type="transmembrane region" description="Helical" evidence="4">
    <location>
        <begin position="362"/>
        <end position="384"/>
    </location>
</feature>
<dbReference type="InterPro" id="IPR020846">
    <property type="entry name" value="MFS_dom"/>
</dbReference>
<accession>A0A9W6K743</accession>
<feature type="transmembrane region" description="Helical" evidence="4">
    <location>
        <begin position="300"/>
        <end position="318"/>
    </location>
</feature>
<dbReference type="InterPro" id="IPR036259">
    <property type="entry name" value="MFS_trans_sf"/>
</dbReference>
<feature type="transmembrane region" description="Helical" evidence="4">
    <location>
        <begin position="324"/>
        <end position="350"/>
    </location>
</feature>
<feature type="domain" description="Major facilitator superfamily (MFS) profile" evidence="5">
    <location>
        <begin position="23"/>
        <end position="416"/>
    </location>
</feature>
<dbReference type="GO" id="GO:0022857">
    <property type="term" value="F:transmembrane transporter activity"/>
    <property type="evidence" value="ECO:0007669"/>
    <property type="project" value="InterPro"/>
</dbReference>
<dbReference type="Pfam" id="PF07690">
    <property type="entry name" value="MFS_1"/>
    <property type="match status" value="1"/>
</dbReference>
<keyword evidence="3 4" id="KW-0472">Membrane</keyword>
<dbReference type="SUPFAM" id="SSF103473">
    <property type="entry name" value="MFS general substrate transporter"/>
    <property type="match status" value="1"/>
</dbReference>
<evidence type="ECO:0000313" key="7">
    <source>
        <dbReference type="Proteomes" id="UP001143328"/>
    </source>
</evidence>
<evidence type="ECO:0000256" key="3">
    <source>
        <dbReference type="ARBA" id="ARBA00023136"/>
    </source>
</evidence>
<gene>
    <name evidence="6" type="ORF">GCM10017655_17610</name>
</gene>
<feature type="transmembrane region" description="Helical" evidence="4">
    <location>
        <begin position="91"/>
        <end position="110"/>
    </location>
</feature>
<dbReference type="PROSITE" id="PS50850">
    <property type="entry name" value="MFS"/>
    <property type="match status" value="1"/>
</dbReference>
<keyword evidence="2 4" id="KW-1133">Transmembrane helix</keyword>
<feature type="transmembrane region" description="Helical" evidence="4">
    <location>
        <begin position="149"/>
        <end position="170"/>
    </location>
</feature>
<dbReference type="InterPro" id="IPR011701">
    <property type="entry name" value="MFS"/>
</dbReference>
<dbReference type="RefSeq" id="WP_271194919.1">
    <property type="nucleotide sequence ID" value="NZ_BSFN01000004.1"/>
</dbReference>
<sequence length="429" mass="46809">MNNNKNETAHSGNDFSEFKRGWRVVLLGLFGICTSITAALLYAFGTLVIPLEQAFGWTRGDLQASITFLFAGVAISTQVVGWLYRRFGLRRVALFSIVLQIVGYFAITQIQGSIAWLYFAFFTMPIVCAGTIAITWTQLVNLWFERNRGLALAVILCGTGLMAMVLPPLLSRLIAAYGWQAGFIALSAMPLLFTLPLSLLWLRLPAERVSVDAVTQEKTVDLHGVTFKEALRSGVYWGFNIALILSVSLTVGMVTNMVPMLISKGLTPQDAAQVFSTFGISIIGGRLLVGYLLDRYSPSLVAAISLALPAVGCLIFLFGGAQSIPLLVLATLCIGASAGAEFDLAAFLMARYFGLKDYARIFGLHLCLITIVSGLVPMLFGHLYDVYGSYSAVLVCCFCCALIGPCILLWLKMEPAFQARQRQLHQQHA</sequence>
<dbReference type="AlphaFoldDB" id="A0A9W6K743"/>
<reference evidence="6" key="2">
    <citation type="submission" date="2023-01" db="EMBL/GenBank/DDBJ databases">
        <authorList>
            <person name="Sun Q."/>
            <person name="Evtushenko L."/>
        </authorList>
    </citation>
    <scope>NUCLEOTIDE SEQUENCE</scope>
    <source>
        <strain evidence="6">VKM B-2935</strain>
    </source>
</reference>
<dbReference type="PANTHER" id="PTHR11360">
    <property type="entry name" value="MONOCARBOXYLATE TRANSPORTER"/>
    <property type="match status" value="1"/>
</dbReference>
<dbReference type="PANTHER" id="PTHR11360:SF290">
    <property type="entry name" value="MONOCARBOXYLATE MFS PERMEASE"/>
    <property type="match status" value="1"/>
</dbReference>
<keyword evidence="1 4" id="KW-0812">Transmembrane</keyword>
<evidence type="ECO:0000256" key="1">
    <source>
        <dbReference type="ARBA" id="ARBA00022692"/>
    </source>
</evidence>
<dbReference type="Proteomes" id="UP001143328">
    <property type="component" value="Unassembled WGS sequence"/>
</dbReference>
<feature type="transmembrane region" description="Helical" evidence="4">
    <location>
        <begin position="176"/>
        <end position="202"/>
    </location>
</feature>
<comment type="caution">
    <text evidence="6">The sequence shown here is derived from an EMBL/GenBank/DDBJ whole genome shotgun (WGS) entry which is preliminary data.</text>
</comment>
<feature type="transmembrane region" description="Helical" evidence="4">
    <location>
        <begin position="390"/>
        <end position="411"/>
    </location>
</feature>
<protein>
    <submittedName>
        <fullName evidence="6">MFS transporter</fullName>
    </submittedName>
</protein>
<dbReference type="EMBL" id="BSFN01000004">
    <property type="protein sequence ID" value="GLK88699.1"/>
    <property type="molecule type" value="Genomic_DNA"/>
</dbReference>
<name>A0A9W6K743_9PSED</name>